<dbReference type="InterPro" id="IPR043035">
    <property type="entry name" value="Ribosomal_mL64_sf"/>
</dbReference>
<dbReference type="GeneTree" id="ENSGT00390000013719"/>
<evidence type="ECO:0000313" key="15">
    <source>
        <dbReference type="Ensembl" id="ENSXETP00000017409"/>
    </source>
</evidence>
<comment type="similarity">
    <text evidence="3">Belongs to the mitochondrion-specific ribosomal protein mL64 family.</text>
</comment>
<comment type="subcellular location">
    <subcellularLocation>
        <location evidence="2">Mitochondrion</location>
    </subcellularLocation>
    <subcellularLocation>
        <location evidence="1">Nucleus</location>
    </subcellularLocation>
</comment>
<dbReference type="Ensembl" id="ENSXETT00000017409">
    <property type="protein sequence ID" value="ENSXETP00000017409"/>
    <property type="gene ID" value="ENSXETG00000007940"/>
</dbReference>
<comment type="function">
    <text evidence="13">Acts as a negative regulator of G1 to S cell cycle phase progression by inhibiting cyclin-dependent kinases. Inhibitory effects are additive with GADD45 proteins but also occur in the absence of GADD45 proteins. Acts as a repressor of the orphan nuclear receptor NR4A1 by inhibiting AB domain-mediated transcriptional activity. May be involved in the hormone-mediated regulation of NR4A1 transcriptional activity. May play a role in mitochondrial protein synthesis.</text>
</comment>
<evidence type="ECO:0000256" key="5">
    <source>
        <dbReference type="ARBA" id="ARBA00023054"/>
    </source>
</evidence>
<evidence type="ECO:0000256" key="13">
    <source>
        <dbReference type="ARBA" id="ARBA00060144"/>
    </source>
</evidence>
<dbReference type="GO" id="GO:0005840">
    <property type="term" value="C:ribosome"/>
    <property type="evidence" value="ECO:0007669"/>
    <property type="project" value="UniProtKB-KW"/>
</dbReference>
<sequence>MAAPLYRCCARLRCLTLSVPAARYHARPRVWGLGGVYRPDPNDPDTKQWHKGAKYEAKLYGRHGDLSGVKPEGLWPSPEKLREIEEEEREWCPSLRDMLDNVEAKEREIERKKQEKERLIAANLAKMPKMVADWRREKREAKQKQRDEKARKERLMAIARDKFGLNVDSRSPKFQEMVKELEKEEKKKQKAMKRRLKEEALAAAPTAAVAPGSPTAGNP</sequence>
<dbReference type="PANTHER" id="PTHR31761">
    <property type="entry name" value="GROWTH ARREST AND DNA DAMAGE-INDUCIBLE PROTEINS-INTERACTING PROTEIN 1 GADD45GIP1"/>
    <property type="match status" value="1"/>
</dbReference>
<evidence type="ECO:0000256" key="4">
    <source>
        <dbReference type="ARBA" id="ARBA00022980"/>
    </source>
</evidence>
<feature type="compositionally biased region" description="Low complexity" evidence="14">
    <location>
        <begin position="201"/>
        <end position="219"/>
    </location>
</feature>
<keyword evidence="5" id="KW-0175">Coiled coil</keyword>
<evidence type="ECO:0000256" key="10">
    <source>
        <dbReference type="ARBA" id="ARBA00030700"/>
    </source>
</evidence>
<evidence type="ECO:0000256" key="9">
    <source>
        <dbReference type="ARBA" id="ARBA00023306"/>
    </source>
</evidence>
<evidence type="ECO:0000256" key="1">
    <source>
        <dbReference type="ARBA" id="ARBA00004123"/>
    </source>
</evidence>
<evidence type="ECO:0000256" key="8">
    <source>
        <dbReference type="ARBA" id="ARBA00023274"/>
    </source>
</evidence>
<dbReference type="Xenbase" id="XB-GENE-992637">
    <property type="gene designation" value="gadd45gip1"/>
</dbReference>
<dbReference type="GO" id="GO:0005739">
    <property type="term" value="C:mitochondrion"/>
    <property type="evidence" value="ECO:0007669"/>
    <property type="project" value="UniProtKB-SubCell"/>
</dbReference>
<feature type="region of interest" description="Disordered" evidence="14">
    <location>
        <begin position="178"/>
        <end position="219"/>
    </location>
</feature>
<dbReference type="PANTHER" id="PTHR31761:SF1">
    <property type="entry name" value="LARGE RIBOSOMAL SUBUNIT PROTEIN ML64"/>
    <property type="match status" value="1"/>
</dbReference>
<dbReference type="GO" id="GO:1990904">
    <property type="term" value="C:ribonucleoprotein complex"/>
    <property type="evidence" value="ECO:0007669"/>
    <property type="project" value="UniProtKB-KW"/>
</dbReference>
<evidence type="ECO:0000256" key="3">
    <source>
        <dbReference type="ARBA" id="ARBA00005421"/>
    </source>
</evidence>
<evidence type="ECO:0000256" key="7">
    <source>
        <dbReference type="ARBA" id="ARBA00023242"/>
    </source>
</evidence>
<gene>
    <name evidence="15" type="primary">gadd45gip1</name>
</gene>
<keyword evidence="4" id="KW-0689">Ribosomal protein</keyword>
<keyword evidence="6" id="KW-0496">Mitochondrion</keyword>
<dbReference type="AlphaFoldDB" id="F6R2Y9"/>
<dbReference type="InterPro" id="IPR018472">
    <property type="entry name" value="Ribosomal_mL64"/>
</dbReference>
<protein>
    <recommendedName>
        <fullName evidence="11">Large ribosomal subunit protein mL64</fullName>
    </recommendedName>
    <alternativeName>
        <fullName evidence="10">39S ribosomal protein L59, mitochondrial</fullName>
    </alternativeName>
    <alternativeName>
        <fullName evidence="12">Growth arrest and DNA damage-inducible proteins-interacting protein 1</fullName>
    </alternativeName>
</protein>
<dbReference type="GO" id="GO:0005634">
    <property type="term" value="C:nucleus"/>
    <property type="evidence" value="ECO:0007669"/>
    <property type="project" value="UniProtKB-SubCell"/>
</dbReference>
<keyword evidence="9" id="KW-0131">Cell cycle</keyword>
<evidence type="ECO:0000256" key="6">
    <source>
        <dbReference type="ARBA" id="ARBA00023128"/>
    </source>
</evidence>
<dbReference type="InParanoid" id="F6R2Y9"/>
<keyword evidence="8" id="KW-0687">Ribonucleoprotein</keyword>
<dbReference type="Bgee" id="ENSXETG00000007940">
    <property type="expression patterns" value="Expressed in 2-cell stage embryo and 12 other cell types or tissues"/>
</dbReference>
<reference evidence="15" key="1">
    <citation type="journal article" date="2010" name="Science">
        <title>The genome of the Western clawed frog Xenopus tropicalis.</title>
        <authorList>
            <person name="Hellsten U."/>
            <person name="Harland R.M."/>
            <person name="Gilchrist M.J."/>
            <person name="Hendrix D."/>
            <person name="Jurka J."/>
            <person name="Kapitonov V."/>
            <person name="Ovcharenko I."/>
            <person name="Putnam N.H."/>
            <person name="Shu S."/>
            <person name="Taher L."/>
            <person name="Blitz I.L."/>
            <person name="Blumberg B."/>
            <person name="Dichmann D.S."/>
            <person name="Dubchak I."/>
            <person name="Amaya E."/>
            <person name="Detter J.C."/>
            <person name="Fletcher R."/>
            <person name="Gerhard D.S."/>
            <person name="Goodstein D."/>
            <person name="Graves T."/>
            <person name="Grigoriev I.V."/>
            <person name="Grimwood J."/>
            <person name="Kawashima T."/>
            <person name="Lindquist E."/>
            <person name="Lucas S.M."/>
            <person name="Mead P.E."/>
            <person name="Mitros T."/>
            <person name="Ogino H."/>
            <person name="Ohta Y."/>
            <person name="Poliakov A.V."/>
            <person name="Pollet N."/>
            <person name="Robert J."/>
            <person name="Salamov A."/>
            <person name="Sater A.K."/>
            <person name="Schmutz J."/>
            <person name="Terry A."/>
            <person name="Vize P.D."/>
            <person name="Warren W.C."/>
            <person name="Wells D."/>
            <person name="Wills A."/>
            <person name="Wilson R.K."/>
            <person name="Zimmerman L.B."/>
            <person name="Zorn A.M."/>
            <person name="Grainger R."/>
            <person name="Grammer T."/>
            <person name="Khokha M.K."/>
            <person name="Richardson P.M."/>
            <person name="Rokhsar D.S."/>
        </authorList>
    </citation>
    <scope>NUCLEOTIDE SEQUENCE [LARGE SCALE GENOMIC DNA]</scope>
    <source>
        <strain evidence="15">Nigerian</strain>
    </source>
</reference>
<evidence type="ECO:0000256" key="12">
    <source>
        <dbReference type="ARBA" id="ARBA00035485"/>
    </source>
</evidence>
<keyword evidence="7" id="KW-0539">Nucleus</keyword>
<accession>F6R2Y9</accession>
<feature type="compositionally biased region" description="Basic and acidic residues" evidence="14">
    <location>
        <begin position="178"/>
        <end position="187"/>
    </location>
</feature>
<evidence type="ECO:0000256" key="11">
    <source>
        <dbReference type="ARBA" id="ARBA00035184"/>
    </source>
</evidence>
<dbReference type="Gene3D" id="6.10.280.120">
    <property type="entry name" value="Growth arrest and DNA-damage-inducible proteins-interacting protein 1"/>
    <property type="match status" value="1"/>
</dbReference>
<dbReference type="FunCoup" id="F6R2Y9">
    <property type="interactions" value="1631"/>
</dbReference>
<name>F6R2Y9_XENTR</name>
<reference evidence="15" key="2">
    <citation type="submission" date="2011-06" db="UniProtKB">
        <authorList>
            <consortium name="Ensembl"/>
        </authorList>
    </citation>
    <scope>IDENTIFICATION</scope>
</reference>
<organism evidence="15">
    <name type="scientific">Xenopus tropicalis</name>
    <name type="common">Western clawed frog</name>
    <name type="synonym">Silurana tropicalis</name>
    <dbReference type="NCBI Taxonomy" id="8364"/>
    <lineage>
        <taxon>Eukaryota</taxon>
        <taxon>Metazoa</taxon>
        <taxon>Chordata</taxon>
        <taxon>Craniata</taxon>
        <taxon>Vertebrata</taxon>
        <taxon>Euteleostomi</taxon>
        <taxon>Amphibia</taxon>
        <taxon>Batrachia</taxon>
        <taxon>Anura</taxon>
        <taxon>Pipoidea</taxon>
        <taxon>Pipidae</taxon>
        <taxon>Xenopodinae</taxon>
        <taxon>Xenopus</taxon>
        <taxon>Silurana</taxon>
    </lineage>
</organism>
<dbReference type="Pfam" id="PF10147">
    <property type="entry name" value="CR6_interact"/>
    <property type="match status" value="1"/>
</dbReference>
<evidence type="ECO:0000256" key="14">
    <source>
        <dbReference type="SAM" id="MobiDB-lite"/>
    </source>
</evidence>
<proteinExistence type="inferred from homology"/>
<evidence type="ECO:0000256" key="2">
    <source>
        <dbReference type="ARBA" id="ARBA00004173"/>
    </source>
</evidence>